<gene>
    <name evidence="5" type="ORF">METZ01_LOCUS111023</name>
</gene>
<keyword evidence="1" id="KW-0285">Flavoprotein</keyword>
<sequence length="110" mass="11618">MYAAEFDYVRASSIEEAISLKGANDDSSLLAGGHSLIPAMKLRLSTPQKLIDISGLDQLKNISKNGSYISIGALCTHKQCAESDIIQSNCPALSDAASVIGDPHVRNKGT</sequence>
<dbReference type="InterPro" id="IPR051312">
    <property type="entry name" value="Diverse_Substr_Oxidored"/>
</dbReference>
<dbReference type="InterPro" id="IPR002346">
    <property type="entry name" value="Mopterin_DH_FAD-bd"/>
</dbReference>
<dbReference type="AlphaFoldDB" id="A0A381X054"/>
<evidence type="ECO:0000313" key="5">
    <source>
        <dbReference type="EMBL" id="SVA58169.1"/>
    </source>
</evidence>
<feature type="domain" description="FAD-binding PCMH-type" evidence="4">
    <location>
        <begin position="1"/>
        <end position="110"/>
    </location>
</feature>
<dbReference type="EMBL" id="UINC01013468">
    <property type="protein sequence ID" value="SVA58169.1"/>
    <property type="molecule type" value="Genomic_DNA"/>
</dbReference>
<dbReference type="PANTHER" id="PTHR42659:SF2">
    <property type="entry name" value="XANTHINE DEHYDROGENASE SUBUNIT C-RELATED"/>
    <property type="match status" value="1"/>
</dbReference>
<dbReference type="GO" id="GO:0071949">
    <property type="term" value="F:FAD binding"/>
    <property type="evidence" value="ECO:0007669"/>
    <property type="project" value="InterPro"/>
</dbReference>
<dbReference type="InterPro" id="IPR016167">
    <property type="entry name" value="FAD-bd_PCMH_sub1"/>
</dbReference>
<dbReference type="Gene3D" id="3.30.465.10">
    <property type="match status" value="1"/>
</dbReference>
<proteinExistence type="predicted"/>
<accession>A0A381X054</accession>
<reference evidence="5" key="1">
    <citation type="submission" date="2018-05" db="EMBL/GenBank/DDBJ databases">
        <authorList>
            <person name="Lanie J.A."/>
            <person name="Ng W.-L."/>
            <person name="Kazmierczak K.M."/>
            <person name="Andrzejewski T.M."/>
            <person name="Davidsen T.M."/>
            <person name="Wayne K.J."/>
            <person name="Tettelin H."/>
            <person name="Glass J.I."/>
            <person name="Rusch D."/>
            <person name="Podicherti R."/>
            <person name="Tsui H.-C.T."/>
            <person name="Winkler M.E."/>
        </authorList>
    </citation>
    <scope>NUCLEOTIDE SEQUENCE</scope>
</reference>
<keyword evidence="2" id="KW-0274">FAD</keyword>
<evidence type="ECO:0000256" key="3">
    <source>
        <dbReference type="ARBA" id="ARBA00023002"/>
    </source>
</evidence>
<dbReference type="Pfam" id="PF00941">
    <property type="entry name" value="FAD_binding_5"/>
    <property type="match status" value="1"/>
</dbReference>
<feature type="non-terminal residue" evidence="5">
    <location>
        <position position="110"/>
    </location>
</feature>
<dbReference type="GO" id="GO:0016491">
    <property type="term" value="F:oxidoreductase activity"/>
    <property type="evidence" value="ECO:0007669"/>
    <property type="project" value="UniProtKB-KW"/>
</dbReference>
<dbReference type="InterPro" id="IPR016169">
    <property type="entry name" value="FAD-bd_PCMH_sub2"/>
</dbReference>
<dbReference type="InterPro" id="IPR016166">
    <property type="entry name" value="FAD-bd_PCMH"/>
</dbReference>
<organism evidence="5">
    <name type="scientific">marine metagenome</name>
    <dbReference type="NCBI Taxonomy" id="408172"/>
    <lineage>
        <taxon>unclassified sequences</taxon>
        <taxon>metagenomes</taxon>
        <taxon>ecological metagenomes</taxon>
    </lineage>
</organism>
<dbReference type="PROSITE" id="PS51387">
    <property type="entry name" value="FAD_PCMH"/>
    <property type="match status" value="1"/>
</dbReference>
<dbReference type="InterPro" id="IPR036318">
    <property type="entry name" value="FAD-bd_PCMH-like_sf"/>
</dbReference>
<evidence type="ECO:0000256" key="2">
    <source>
        <dbReference type="ARBA" id="ARBA00022827"/>
    </source>
</evidence>
<name>A0A381X054_9ZZZZ</name>
<dbReference type="Gene3D" id="3.30.43.10">
    <property type="entry name" value="Uridine Diphospho-n-acetylenolpyruvylglucosamine Reductase, domain 2"/>
    <property type="match status" value="1"/>
</dbReference>
<protein>
    <recommendedName>
        <fullName evidence="4">FAD-binding PCMH-type domain-containing protein</fullName>
    </recommendedName>
</protein>
<evidence type="ECO:0000259" key="4">
    <source>
        <dbReference type="PROSITE" id="PS51387"/>
    </source>
</evidence>
<dbReference type="SUPFAM" id="SSF56176">
    <property type="entry name" value="FAD-binding/transporter-associated domain-like"/>
    <property type="match status" value="1"/>
</dbReference>
<keyword evidence="3" id="KW-0560">Oxidoreductase</keyword>
<dbReference type="PANTHER" id="PTHR42659">
    <property type="entry name" value="XANTHINE DEHYDROGENASE SUBUNIT C-RELATED"/>
    <property type="match status" value="1"/>
</dbReference>
<evidence type="ECO:0000256" key="1">
    <source>
        <dbReference type="ARBA" id="ARBA00022630"/>
    </source>
</evidence>